<sequence>MAAAAPLVAPLIGNVEKLGGTTSQYSTFPPPSSPSRRRTLKHQLHPQQSKENLHLLRDALHLLDRQSFDPDPQTYAVLLKSCVNADSLRAGQFIHEHISVNGYEHLTFLCNFLIEMYGKCGALNDARFLFDRLDQPNVFSWTILIAAYVHQGCFNEAYKLFSQMQLKGAEPNEFTFSTVLGTCTSHSGLAQGRYIHACIIVYGFDSNIVVGTALVNMYGKCRSAEDSGVVFHKMEHYDVVLWNAMITVLVEDGDQNAALILFHHMVNEGLELDKVTFASILGACVDQSCLEEGNMIHANAVGLGYLSELVVMNTLIDMYGKCGCQSSACVLFNKLQCRDVVSWTAIIVANGQHPREVLQLFQHMLLEGLMPNEFTYASVLTACASLKGLRIGQMAHHCLIEAGLEANVVVATALIRMYSRCVTVEEAVWVFDQAHVKDLVVWNAIIAMYAHHGLGKEALNLLKQMQQEGHTPDDITLTSVLSACGHAGLVDEGCAIYASMGRKYNITPSVEHGGCMVDLLGRAFLLQEAEDFIESMPLKPNTIIWEIFLNSCRFFSNNSSSKYAIKVGLELGGKSSPSA</sequence>
<organism evidence="4 5">
    <name type="scientific">Adiantum capillus-veneris</name>
    <name type="common">Maidenhair fern</name>
    <dbReference type="NCBI Taxonomy" id="13818"/>
    <lineage>
        <taxon>Eukaryota</taxon>
        <taxon>Viridiplantae</taxon>
        <taxon>Streptophyta</taxon>
        <taxon>Embryophyta</taxon>
        <taxon>Tracheophyta</taxon>
        <taxon>Polypodiopsida</taxon>
        <taxon>Polypodiidae</taxon>
        <taxon>Polypodiales</taxon>
        <taxon>Pteridineae</taxon>
        <taxon>Pteridaceae</taxon>
        <taxon>Vittarioideae</taxon>
        <taxon>Adiantum</taxon>
    </lineage>
</organism>
<feature type="region of interest" description="Disordered" evidence="3">
    <location>
        <begin position="22"/>
        <end position="44"/>
    </location>
</feature>
<feature type="repeat" description="PPR" evidence="2">
    <location>
        <begin position="137"/>
        <end position="171"/>
    </location>
</feature>
<feature type="repeat" description="PPR" evidence="2">
    <location>
        <begin position="438"/>
        <end position="472"/>
    </location>
</feature>
<dbReference type="GO" id="GO:0003723">
    <property type="term" value="F:RNA binding"/>
    <property type="evidence" value="ECO:0007669"/>
    <property type="project" value="InterPro"/>
</dbReference>
<dbReference type="EMBL" id="JABFUD020000014">
    <property type="protein sequence ID" value="KAI5070415.1"/>
    <property type="molecule type" value="Genomic_DNA"/>
</dbReference>
<dbReference type="PANTHER" id="PTHR47926">
    <property type="entry name" value="PENTATRICOPEPTIDE REPEAT-CONTAINING PROTEIN"/>
    <property type="match status" value="1"/>
</dbReference>
<dbReference type="PROSITE" id="PS51375">
    <property type="entry name" value="PPR"/>
    <property type="match status" value="3"/>
</dbReference>
<accession>A0A9D4UMB8</accession>
<evidence type="ECO:0000313" key="4">
    <source>
        <dbReference type="EMBL" id="KAI5070415.1"/>
    </source>
</evidence>
<feature type="compositionally biased region" description="Basic residues" evidence="3">
    <location>
        <begin position="35"/>
        <end position="44"/>
    </location>
</feature>
<dbReference type="FunFam" id="1.25.40.10:FF:000381">
    <property type="entry name" value="Pentatricopeptide repeat-containing protein"/>
    <property type="match status" value="1"/>
</dbReference>
<dbReference type="Gene3D" id="1.25.40.10">
    <property type="entry name" value="Tetratricopeptide repeat domain"/>
    <property type="match status" value="4"/>
</dbReference>
<dbReference type="OrthoDB" id="185373at2759"/>
<dbReference type="AlphaFoldDB" id="A0A9D4UMB8"/>
<keyword evidence="5" id="KW-1185">Reference proteome</keyword>
<proteinExistence type="predicted"/>
<dbReference type="GO" id="GO:0009451">
    <property type="term" value="P:RNA modification"/>
    <property type="evidence" value="ECO:0007669"/>
    <property type="project" value="InterPro"/>
</dbReference>
<evidence type="ECO:0000256" key="2">
    <source>
        <dbReference type="PROSITE-ProRule" id="PRU00708"/>
    </source>
</evidence>
<feature type="repeat" description="PPR" evidence="2">
    <location>
        <begin position="238"/>
        <end position="272"/>
    </location>
</feature>
<evidence type="ECO:0000256" key="1">
    <source>
        <dbReference type="ARBA" id="ARBA00022737"/>
    </source>
</evidence>
<dbReference type="FunFam" id="1.25.40.10:FF:000242">
    <property type="entry name" value="Pentatricopeptide repeat-containing protein"/>
    <property type="match status" value="1"/>
</dbReference>
<dbReference type="NCBIfam" id="TIGR00756">
    <property type="entry name" value="PPR"/>
    <property type="match status" value="3"/>
</dbReference>
<keyword evidence="1" id="KW-0677">Repeat</keyword>
<evidence type="ECO:0000256" key="3">
    <source>
        <dbReference type="SAM" id="MobiDB-lite"/>
    </source>
</evidence>
<dbReference type="InterPro" id="IPR046960">
    <property type="entry name" value="PPR_At4g14850-like_plant"/>
</dbReference>
<comment type="caution">
    <text evidence="4">The sequence shown here is derived from an EMBL/GenBank/DDBJ whole genome shotgun (WGS) entry which is preliminary data.</text>
</comment>
<name>A0A9D4UMB8_ADICA</name>
<dbReference type="InterPro" id="IPR002885">
    <property type="entry name" value="PPR_rpt"/>
</dbReference>
<gene>
    <name evidence="4" type="ORF">GOP47_0014758</name>
</gene>
<evidence type="ECO:0008006" key="6">
    <source>
        <dbReference type="Google" id="ProtNLM"/>
    </source>
</evidence>
<dbReference type="FunFam" id="1.25.40.10:FF:000073">
    <property type="entry name" value="Pentatricopeptide repeat-containing protein chloroplastic"/>
    <property type="match status" value="1"/>
</dbReference>
<dbReference type="InterPro" id="IPR011990">
    <property type="entry name" value="TPR-like_helical_dom_sf"/>
</dbReference>
<dbReference type="Proteomes" id="UP000886520">
    <property type="component" value="Chromosome 14"/>
</dbReference>
<reference evidence="4" key="1">
    <citation type="submission" date="2021-01" db="EMBL/GenBank/DDBJ databases">
        <title>Adiantum capillus-veneris genome.</title>
        <authorList>
            <person name="Fang Y."/>
            <person name="Liao Q."/>
        </authorList>
    </citation>
    <scope>NUCLEOTIDE SEQUENCE</scope>
    <source>
        <strain evidence="4">H3</strain>
        <tissue evidence="4">Leaf</tissue>
    </source>
</reference>
<dbReference type="Pfam" id="PF13041">
    <property type="entry name" value="PPR_2"/>
    <property type="match status" value="3"/>
</dbReference>
<protein>
    <recommendedName>
        <fullName evidence="6">Pentatricopeptide repeat-containing protein</fullName>
    </recommendedName>
</protein>
<evidence type="ECO:0000313" key="5">
    <source>
        <dbReference type="Proteomes" id="UP000886520"/>
    </source>
</evidence>
<dbReference type="Pfam" id="PF01535">
    <property type="entry name" value="PPR"/>
    <property type="match status" value="1"/>
</dbReference>